<protein>
    <submittedName>
        <fullName evidence="1">WeoB</fullName>
    </submittedName>
</protein>
<dbReference type="InterPro" id="IPR000182">
    <property type="entry name" value="GNAT_dom"/>
</dbReference>
<dbReference type="GeneID" id="45667308"/>
<proteinExistence type="predicted"/>
<dbReference type="PROSITE" id="PS51186">
    <property type="entry name" value="GNAT"/>
    <property type="match status" value="1"/>
</dbReference>
<dbReference type="KEGG" id="cdm:AFK67_13165"/>
<dbReference type="RefSeq" id="WP_032967536.1">
    <property type="nucleotide sequence ID" value="NZ_AJKZ01000006.1"/>
</dbReference>
<organism evidence="1">
    <name type="scientific">Cronobacter dublinensis subsp. dublinensis LMG 23823</name>
    <dbReference type="NCBI Taxonomy" id="1159554"/>
    <lineage>
        <taxon>Bacteria</taxon>
        <taxon>Pseudomonadati</taxon>
        <taxon>Pseudomonadota</taxon>
        <taxon>Gammaproteobacteria</taxon>
        <taxon>Enterobacterales</taxon>
        <taxon>Enterobacteriaceae</taxon>
        <taxon>Cronobacter</taxon>
    </lineage>
</organism>
<dbReference type="InterPro" id="IPR016181">
    <property type="entry name" value="Acyl_CoA_acyltransferase"/>
</dbReference>
<sequence length="150" mass="17405">MDNLTLTTYDRDFLELSWTWLQDPEIKKLTLTSDFSRQDQENFFNNLSHREDYIIYGVNLGSRKIGVAGLKNIKENDAEYWGYIGEKDLWGKGLGKYLISALEDVAKNKGIKKLYLKVSDLNVRAIKAYQKSGFVINDHECDIIIMEKMI</sequence>
<dbReference type="STRING" id="1159554.AFK67_13165"/>
<dbReference type="EMBL" id="JQ390550">
    <property type="protein sequence ID" value="AFI81948.1"/>
    <property type="molecule type" value="Genomic_DNA"/>
</dbReference>
<dbReference type="OrthoDB" id="9795206at2"/>
<dbReference type="PANTHER" id="PTHR43415">
    <property type="entry name" value="SPERMIDINE N(1)-ACETYLTRANSFERASE"/>
    <property type="match status" value="1"/>
</dbReference>
<reference evidence="1" key="1">
    <citation type="journal article" date="2013" name="Foodborne Pathog. Dis.">
        <title>Identification and Characterization of Five New Molecular Serogroups of Cronobacter spp.</title>
        <authorList>
            <person name="Jarvis K.G."/>
            <person name="Yan Q.Q."/>
            <person name="Grim C.J."/>
            <person name="Power K.A."/>
            <person name="Franco A.A."/>
            <person name="Hu L."/>
            <person name="Gopinath G."/>
            <person name="Sathyamoorthy V."/>
            <person name="Kotewicz M.L."/>
            <person name="Kothary M.H."/>
            <person name="Lee C."/>
            <person name="Sadowski J."/>
            <person name="Fanning S."/>
            <person name="Tall B.D."/>
        </authorList>
    </citation>
    <scope>NUCLEOTIDE SEQUENCE</scope>
    <source>
        <strain evidence="1">LMG 23823</strain>
    </source>
</reference>
<dbReference type="PANTHER" id="PTHR43415:SF3">
    <property type="entry name" value="GNAT-FAMILY ACETYLTRANSFERASE"/>
    <property type="match status" value="1"/>
</dbReference>
<dbReference type="AlphaFoldDB" id="M9NGJ8"/>
<dbReference type="Gene3D" id="3.40.630.30">
    <property type="match status" value="1"/>
</dbReference>
<evidence type="ECO:0000313" key="1">
    <source>
        <dbReference type="EMBL" id="AFI81948.1"/>
    </source>
</evidence>
<dbReference type="PATRIC" id="fig|1159554.7.peg.2734"/>
<dbReference type="SUPFAM" id="SSF55729">
    <property type="entry name" value="Acyl-CoA N-acyltransferases (Nat)"/>
    <property type="match status" value="1"/>
</dbReference>
<dbReference type="GO" id="GO:0016747">
    <property type="term" value="F:acyltransferase activity, transferring groups other than amino-acyl groups"/>
    <property type="evidence" value="ECO:0007669"/>
    <property type="project" value="InterPro"/>
</dbReference>
<name>M9NGJ8_9ENTR</name>
<dbReference type="Pfam" id="PF00583">
    <property type="entry name" value="Acetyltransf_1"/>
    <property type="match status" value="1"/>
</dbReference>
<gene>
    <name evidence="1" type="primary">weoB</name>
</gene>
<dbReference type="CDD" id="cd04301">
    <property type="entry name" value="NAT_SF"/>
    <property type="match status" value="1"/>
</dbReference>
<accession>M9NGJ8</accession>